<evidence type="ECO:0000259" key="4">
    <source>
        <dbReference type="PROSITE" id="PS50943"/>
    </source>
</evidence>
<feature type="domain" description="HTH cro/C1-type" evidence="4">
    <location>
        <begin position="13"/>
        <end position="67"/>
    </location>
</feature>
<dbReference type="EMBL" id="OAOP01000004">
    <property type="protein sequence ID" value="SNX70824.1"/>
    <property type="molecule type" value="Genomic_DNA"/>
</dbReference>
<dbReference type="Pfam" id="PF01381">
    <property type="entry name" value="HTH_3"/>
    <property type="match status" value="1"/>
</dbReference>
<keyword evidence="1" id="KW-0732">Signal</keyword>
<evidence type="ECO:0000313" key="5">
    <source>
        <dbReference type="EMBL" id="SNX70824.1"/>
    </source>
</evidence>
<dbReference type="RefSeq" id="WP_097158760.1">
    <property type="nucleotide sequence ID" value="NZ_JBEPMQ010000006.1"/>
</dbReference>
<protein>
    <submittedName>
        <fullName evidence="5">DNA-binding XRE family transcriptional regulator</fullName>
    </submittedName>
</protein>
<dbReference type="SUPFAM" id="SSF47413">
    <property type="entry name" value="lambda repressor-like DNA-binding domains"/>
    <property type="match status" value="1"/>
</dbReference>
<sequence>MTTNYAKGLSERISKFRKQNGLTQEQLANRLGVTSQAVSKWENEQSCPDISLLPALSDLFRISLDELFGRSSKTIDLRKGLITEYLFNGDAQDTSGNGFHGKVVGATLCKDRFGNFQSAYYFDGVDDFIVVEPAPIINHEAFSLSVWCCYDDISGKSGWHNAIVSQDGHHNRRVFQLSTRNSNITFHRFLLEPDLYVEAPVHKGFWYHIVITYENQMFQLYKNGVLICKQHGSIVPDTKEPLYIGRKSTDEPYFFFQGMIDDVRLYNRALSEEEVHELFLEDNWKPRAEPFIPKAENVKTPILECVDDIQVTIPKDKIKAAADWYVKHLDFKLLIEQDEEFYMLSLYKGPNLLLHSSLSVAAINEELSPVIFKTKWDIEKLVEKLTAAGAKVKEIRDEGFAHFIDFQDPFARNWAVMREK</sequence>
<dbReference type="SUPFAM" id="SSF54593">
    <property type="entry name" value="Glyoxalase/Bleomycin resistance protein/Dihydroxybiphenyl dioxygenase"/>
    <property type="match status" value="1"/>
</dbReference>
<dbReference type="Pfam" id="PF13385">
    <property type="entry name" value="Laminin_G_3"/>
    <property type="match status" value="1"/>
</dbReference>
<evidence type="ECO:0000256" key="1">
    <source>
        <dbReference type="ARBA" id="ARBA00022729"/>
    </source>
</evidence>
<evidence type="ECO:0000313" key="6">
    <source>
        <dbReference type="Proteomes" id="UP000219546"/>
    </source>
</evidence>
<keyword evidence="6" id="KW-1185">Reference proteome</keyword>
<dbReference type="AlphaFoldDB" id="A0A285CTI1"/>
<dbReference type="Gene3D" id="2.60.120.200">
    <property type="match status" value="1"/>
</dbReference>
<evidence type="ECO:0000256" key="3">
    <source>
        <dbReference type="ARBA" id="ARBA00023157"/>
    </source>
</evidence>
<dbReference type="OrthoDB" id="9759709at2"/>
<dbReference type="SMART" id="SM00530">
    <property type="entry name" value="HTH_XRE"/>
    <property type="match status" value="1"/>
</dbReference>
<dbReference type="Gene3D" id="1.10.260.40">
    <property type="entry name" value="lambda repressor-like DNA-binding domains"/>
    <property type="match status" value="1"/>
</dbReference>
<dbReference type="InterPro" id="IPR004360">
    <property type="entry name" value="Glyas_Fos-R_dOase_dom"/>
</dbReference>
<reference evidence="5 6" key="1">
    <citation type="submission" date="2017-08" db="EMBL/GenBank/DDBJ databases">
        <authorList>
            <person name="de Groot N.N."/>
        </authorList>
    </citation>
    <scope>NUCLEOTIDE SEQUENCE [LARGE SCALE GENOMIC DNA]</scope>
    <source>
        <strain evidence="5 6">JC228</strain>
    </source>
</reference>
<proteinExistence type="predicted"/>
<evidence type="ECO:0000256" key="2">
    <source>
        <dbReference type="ARBA" id="ARBA00023125"/>
    </source>
</evidence>
<name>A0A285CTI1_9BACI</name>
<dbReference type="InterPro" id="IPR001387">
    <property type="entry name" value="Cro/C1-type_HTH"/>
</dbReference>
<keyword evidence="3" id="KW-1015">Disulfide bond</keyword>
<dbReference type="CDD" id="cd00093">
    <property type="entry name" value="HTH_XRE"/>
    <property type="match status" value="1"/>
</dbReference>
<dbReference type="Pfam" id="PF00903">
    <property type="entry name" value="Glyoxalase"/>
    <property type="match status" value="1"/>
</dbReference>
<organism evidence="5 6">
    <name type="scientific">Bacillus oleivorans</name>
    <dbReference type="NCBI Taxonomy" id="1448271"/>
    <lineage>
        <taxon>Bacteria</taxon>
        <taxon>Bacillati</taxon>
        <taxon>Bacillota</taxon>
        <taxon>Bacilli</taxon>
        <taxon>Bacillales</taxon>
        <taxon>Bacillaceae</taxon>
        <taxon>Bacillus</taxon>
    </lineage>
</organism>
<gene>
    <name evidence="5" type="ORF">SAMN05877753_104383</name>
</gene>
<dbReference type="InterPro" id="IPR029068">
    <property type="entry name" value="Glyas_Bleomycin-R_OHBP_Dase"/>
</dbReference>
<dbReference type="PANTHER" id="PTHR46558:SF11">
    <property type="entry name" value="HTH-TYPE TRANSCRIPTIONAL REGULATOR XRE"/>
    <property type="match status" value="1"/>
</dbReference>
<keyword evidence="2 5" id="KW-0238">DNA-binding</keyword>
<accession>A0A285CTI1</accession>
<dbReference type="Gene3D" id="3.10.180.10">
    <property type="entry name" value="2,3-Dihydroxybiphenyl 1,2-Dioxygenase, domain 1"/>
    <property type="match status" value="1"/>
</dbReference>
<dbReference type="InterPro" id="IPR006558">
    <property type="entry name" value="LamG-like"/>
</dbReference>
<dbReference type="InterPro" id="IPR010982">
    <property type="entry name" value="Lambda_DNA-bd_dom_sf"/>
</dbReference>
<dbReference type="SUPFAM" id="SSF49899">
    <property type="entry name" value="Concanavalin A-like lectins/glucanases"/>
    <property type="match status" value="1"/>
</dbReference>
<dbReference type="SMART" id="SM00560">
    <property type="entry name" value="LamGL"/>
    <property type="match status" value="1"/>
</dbReference>
<dbReference type="Proteomes" id="UP000219546">
    <property type="component" value="Unassembled WGS sequence"/>
</dbReference>
<dbReference type="InterPro" id="IPR013320">
    <property type="entry name" value="ConA-like_dom_sf"/>
</dbReference>
<dbReference type="PANTHER" id="PTHR46558">
    <property type="entry name" value="TRACRIPTIONAL REGULATORY PROTEIN-RELATED-RELATED"/>
    <property type="match status" value="1"/>
</dbReference>
<dbReference type="PROSITE" id="PS50943">
    <property type="entry name" value="HTH_CROC1"/>
    <property type="match status" value="1"/>
</dbReference>
<dbReference type="GO" id="GO:0003677">
    <property type="term" value="F:DNA binding"/>
    <property type="evidence" value="ECO:0007669"/>
    <property type="project" value="UniProtKB-KW"/>
</dbReference>